<proteinExistence type="predicted"/>
<dbReference type="Gene3D" id="1.50.10.130">
    <property type="entry name" value="Terpene synthase, N-terminal domain"/>
    <property type="match status" value="1"/>
</dbReference>
<keyword evidence="2" id="KW-0479">Metal-binding</keyword>
<dbReference type="GO" id="GO:0000287">
    <property type="term" value="F:magnesium ion binding"/>
    <property type="evidence" value="ECO:0007669"/>
    <property type="project" value="InterPro"/>
</dbReference>
<sequence length="787" mass="89419">MSLSQPNNLGYPVSALLESYSFDNGSKAASNAGSLLFQASKEQIRKMFHGIKLPVSPYDTAWVAMVPCTSSPQKAQFPQCVNWLLNNQLLDGSWGLPDRQHLLMKDALLSTLASILALKQWGVGERQIVRGLEFIATNSSSATDEKQYSPVGFDVILSGMINQAKHLDINIPFRQSDADTVLHRRNIDLKRCSESLSEGSKAYLSYISEGLGKSQDLEMVMKYQRKNGSILNSPSATASVLSNLQNSGCLHYINTLLEKLGDAVPAIYPMELYTRLQLIENIEKLGVHHHFQDEIRSGLAETYKCWLNGEEDIFQDVACLAMAFRILRSHGYNVLPDCLSRVAEEVDFCNTLEGYLMDMGTVMELYRASQMIIYPDEIILEKLQYWTSRILKQRLSNSSLHVDRLEKHLQEEIDLALKFPHHANLQRFVIKRSIENYNTYNTRILKSTFRNIWGKVLLNLAVEDFNMSQVVHQEELNHLKRWVVEKELDKLQFARQKLAYCYFSAAATLSAPELSDARISWTKNGVLTTVVDDFFDLGGSREELHNLITLMEKWDVDVATDCCSDNVAIIFLALRDTICVTGGRATAWQGRNVTDHVKEIWLYLLKSMLKEAHWSAMKSIPEIDEYISNGFVSFALGPIVLPTLYFIGPKLSEAAVRGKEMLSLFELLSTSGRLLNDIQGFKRESQEGKLNTVSLQMINEGMSEEEAITSIKNWITNKRRELLKRVLEENGERTNNIPRACRDLFWKMSTVLNFFYMDEDGFTSQSMAIVVKELLQCPIVLQDDIRS</sequence>
<evidence type="ECO:0000313" key="9">
    <source>
        <dbReference type="Proteomes" id="UP001345219"/>
    </source>
</evidence>
<dbReference type="InterPro" id="IPR001906">
    <property type="entry name" value="Terpene_synth_N"/>
</dbReference>
<reference evidence="8 9" key="1">
    <citation type="journal article" date="2023" name="Hortic Res">
        <title>Pangenome of water caltrop reveals structural variations and asymmetric subgenome divergence after allopolyploidization.</title>
        <authorList>
            <person name="Zhang X."/>
            <person name="Chen Y."/>
            <person name="Wang L."/>
            <person name="Yuan Y."/>
            <person name="Fang M."/>
            <person name="Shi L."/>
            <person name="Lu R."/>
            <person name="Comes H.P."/>
            <person name="Ma Y."/>
            <person name="Chen Y."/>
            <person name="Huang G."/>
            <person name="Zhou Y."/>
            <person name="Zheng Z."/>
            <person name="Qiu Y."/>
        </authorList>
    </citation>
    <scope>NUCLEOTIDE SEQUENCE [LARGE SCALE GENOMIC DNA]</scope>
    <source>
        <tissue evidence="8">Roots</tissue>
    </source>
</reference>
<dbReference type="FunFam" id="1.50.10.160:FF:000002">
    <property type="entry name" value="cis-abienol synthase, chloroplastic"/>
    <property type="match status" value="1"/>
</dbReference>
<dbReference type="InterPro" id="IPR008930">
    <property type="entry name" value="Terpenoid_cyclase/PrenylTrfase"/>
</dbReference>
<dbReference type="PANTHER" id="PTHR31739:SF3">
    <property type="entry name" value="ENT-KAUR-16-ENE SYNTHASE, CHLOROPLASTIC"/>
    <property type="match status" value="1"/>
</dbReference>
<keyword evidence="4" id="KW-0456">Lyase</keyword>
<dbReference type="EC" id="4.2.3.19" evidence="5"/>
<dbReference type="InterPro" id="IPR050148">
    <property type="entry name" value="Terpene_synthase-like"/>
</dbReference>
<dbReference type="Pfam" id="PF01397">
    <property type="entry name" value="Terpene_synth"/>
    <property type="match status" value="1"/>
</dbReference>
<dbReference type="GO" id="GO:0009686">
    <property type="term" value="P:gibberellin biosynthetic process"/>
    <property type="evidence" value="ECO:0007669"/>
    <property type="project" value="TreeGrafter"/>
</dbReference>
<dbReference type="InterPro" id="IPR044814">
    <property type="entry name" value="Terpene_cyclase_plant_C1"/>
</dbReference>
<dbReference type="InterPro" id="IPR008949">
    <property type="entry name" value="Isoprenoid_synthase_dom_sf"/>
</dbReference>
<dbReference type="Gene3D" id="1.50.10.160">
    <property type="match status" value="1"/>
</dbReference>
<dbReference type="Proteomes" id="UP001345219">
    <property type="component" value="Chromosome 7"/>
</dbReference>
<dbReference type="SUPFAM" id="SSF48576">
    <property type="entry name" value="Terpenoid synthases"/>
    <property type="match status" value="1"/>
</dbReference>
<accession>A0AAN7KJP2</accession>
<dbReference type="CDD" id="cd00684">
    <property type="entry name" value="Terpene_cyclase_plant_C1"/>
    <property type="match status" value="1"/>
</dbReference>
<evidence type="ECO:0000313" key="8">
    <source>
        <dbReference type="EMBL" id="KAK4766013.1"/>
    </source>
</evidence>
<dbReference type="PANTHER" id="PTHR31739">
    <property type="entry name" value="ENT-COPALYL DIPHOSPHATE SYNTHASE, CHLOROPLASTIC"/>
    <property type="match status" value="1"/>
</dbReference>
<dbReference type="EMBL" id="JAXIOK010000007">
    <property type="protein sequence ID" value="KAK4766013.1"/>
    <property type="molecule type" value="Genomic_DNA"/>
</dbReference>
<evidence type="ECO:0000256" key="4">
    <source>
        <dbReference type="ARBA" id="ARBA00023239"/>
    </source>
</evidence>
<dbReference type="InterPro" id="IPR036965">
    <property type="entry name" value="Terpene_synth_N_sf"/>
</dbReference>
<comment type="caution">
    <text evidence="8">The sequence shown here is derived from an EMBL/GenBank/DDBJ whole genome shotgun (WGS) entry which is preliminary data.</text>
</comment>
<gene>
    <name evidence="8" type="ORF">SAY87_007655</name>
</gene>
<feature type="domain" description="Terpene synthase N-terminal" evidence="6">
    <location>
        <begin position="218"/>
        <end position="417"/>
    </location>
</feature>
<dbReference type="GO" id="GO:0009899">
    <property type="term" value="F:ent-kaurene synthase activity"/>
    <property type="evidence" value="ECO:0007669"/>
    <property type="project" value="UniProtKB-EC"/>
</dbReference>
<evidence type="ECO:0000256" key="1">
    <source>
        <dbReference type="ARBA" id="ARBA00001946"/>
    </source>
</evidence>
<protein>
    <recommendedName>
        <fullName evidence="5">ent-kaurene synthase</fullName>
        <ecNumber evidence="5">4.2.3.19</ecNumber>
    </recommendedName>
</protein>
<dbReference type="SFLD" id="SFLDG01014">
    <property type="entry name" value="Terpene_Cyclase_Like_1_N-term"/>
    <property type="match status" value="1"/>
</dbReference>
<keyword evidence="9" id="KW-1185">Reference proteome</keyword>
<name>A0AAN7KJP2_9MYRT</name>
<evidence type="ECO:0000256" key="2">
    <source>
        <dbReference type="ARBA" id="ARBA00022723"/>
    </source>
</evidence>
<dbReference type="SUPFAM" id="SSF48239">
    <property type="entry name" value="Terpenoid cyclases/Protein prenyltransferases"/>
    <property type="match status" value="2"/>
</dbReference>
<dbReference type="FunFam" id="1.50.10.130:FF:000002">
    <property type="entry name" value="Ent-copalyl diphosphate synthase, chloroplastic"/>
    <property type="match status" value="1"/>
</dbReference>
<dbReference type="Gene3D" id="1.10.600.10">
    <property type="entry name" value="Farnesyl Diphosphate Synthase"/>
    <property type="match status" value="1"/>
</dbReference>
<evidence type="ECO:0000256" key="3">
    <source>
        <dbReference type="ARBA" id="ARBA00022842"/>
    </source>
</evidence>
<comment type="cofactor">
    <cofactor evidence="1">
        <name>Mg(2+)</name>
        <dbReference type="ChEBI" id="CHEBI:18420"/>
    </cofactor>
</comment>
<organism evidence="8 9">
    <name type="scientific">Trapa incisa</name>
    <dbReference type="NCBI Taxonomy" id="236973"/>
    <lineage>
        <taxon>Eukaryota</taxon>
        <taxon>Viridiplantae</taxon>
        <taxon>Streptophyta</taxon>
        <taxon>Embryophyta</taxon>
        <taxon>Tracheophyta</taxon>
        <taxon>Spermatophyta</taxon>
        <taxon>Magnoliopsida</taxon>
        <taxon>eudicotyledons</taxon>
        <taxon>Gunneridae</taxon>
        <taxon>Pentapetalae</taxon>
        <taxon>rosids</taxon>
        <taxon>malvids</taxon>
        <taxon>Myrtales</taxon>
        <taxon>Lythraceae</taxon>
        <taxon>Trapa</taxon>
    </lineage>
</organism>
<dbReference type="GO" id="GO:0009507">
    <property type="term" value="C:chloroplast"/>
    <property type="evidence" value="ECO:0007669"/>
    <property type="project" value="TreeGrafter"/>
</dbReference>
<evidence type="ECO:0000259" key="7">
    <source>
        <dbReference type="Pfam" id="PF03936"/>
    </source>
</evidence>
<evidence type="ECO:0000256" key="5">
    <source>
        <dbReference type="ARBA" id="ARBA00066670"/>
    </source>
</evidence>
<feature type="domain" description="Terpene synthase metal-binding" evidence="7">
    <location>
        <begin position="488"/>
        <end position="721"/>
    </location>
</feature>
<dbReference type="FunFam" id="1.10.600.10:FF:000005">
    <property type="entry name" value="Ent-kaur-16-ene synthase, chloroplastic"/>
    <property type="match status" value="1"/>
</dbReference>
<evidence type="ECO:0000259" key="6">
    <source>
        <dbReference type="Pfam" id="PF01397"/>
    </source>
</evidence>
<dbReference type="InterPro" id="IPR005630">
    <property type="entry name" value="Terpene_synthase_metal-bd"/>
</dbReference>
<dbReference type="AlphaFoldDB" id="A0AAN7KJP2"/>
<keyword evidence="3" id="KW-0460">Magnesium</keyword>
<dbReference type="Pfam" id="PF03936">
    <property type="entry name" value="Terpene_synth_C"/>
    <property type="match status" value="1"/>
</dbReference>